<evidence type="ECO:0000259" key="5">
    <source>
        <dbReference type="PROSITE" id="PS50050"/>
    </source>
</evidence>
<dbReference type="InterPro" id="IPR001368">
    <property type="entry name" value="TNFR/NGFR_Cys_rich_reg"/>
</dbReference>
<comment type="caution">
    <text evidence="1">Lacks conserved residue(s) required for the propagation of feature annotation.</text>
</comment>
<dbReference type="CDD" id="cd13424">
    <property type="entry name" value="TNFRSF9_teleost"/>
    <property type="match status" value="1"/>
</dbReference>
<gene>
    <name evidence="6" type="ORF">FSCOSCO3_A034126</name>
</gene>
<feature type="disulfide bond" evidence="1">
    <location>
        <begin position="81"/>
        <end position="94"/>
    </location>
</feature>
<dbReference type="GO" id="GO:0038023">
    <property type="term" value="F:signaling receptor activity"/>
    <property type="evidence" value="ECO:0007669"/>
    <property type="project" value="TreeGrafter"/>
</dbReference>
<dbReference type="PANTHER" id="PTHR47139">
    <property type="entry name" value="TUMOR NECROSIS FACTOR RECEPTOR SUPERFAMILY MEMBER 9"/>
    <property type="match status" value="1"/>
</dbReference>
<evidence type="ECO:0000256" key="2">
    <source>
        <dbReference type="SAM" id="MobiDB-lite"/>
    </source>
</evidence>
<dbReference type="Gene3D" id="2.10.50.10">
    <property type="entry name" value="Tumor Necrosis Factor Receptor, subunit A, domain 2"/>
    <property type="match status" value="3"/>
</dbReference>
<reference evidence="6 7" key="1">
    <citation type="submission" date="2024-01" db="EMBL/GenBank/DDBJ databases">
        <authorList>
            <person name="Alioto T."/>
            <person name="Alioto T."/>
            <person name="Gomez Garrido J."/>
        </authorList>
    </citation>
    <scope>NUCLEOTIDE SEQUENCE [LARGE SCALE GENOMIC DNA]</scope>
</reference>
<accession>A0AAV1NXV9</accession>
<sequence>MAVILWTLVLSVLIQGCLSSVGQPESGCMKWRPEGENVCCDACHPGNRRVKECGPDPKGLCTPCDSDYYTNDPKDYKCQMCTECMGAQVLVKKCTATSDTVCGCIEGHICGDEHCSFCVHKCDKGHEPTDKRTCRPCPDGTFNDQIHQKCKPWSTKCPNPDQVIVASANKISDIKCNTTSAVTVSAVTVSAVTVSAVTVPKQPDRTQDEGSVAFFVVPSVFLMTLIIIIMIIAVAVKTSSKTDEEKKTKKETIKTPIIRTPTDDPETLIAIECSFHEAQQEQGSSSESLASKDSSDRLIV</sequence>
<feature type="repeat" description="TNFR-Cys" evidence="1">
    <location>
        <begin position="63"/>
        <end position="102"/>
    </location>
</feature>
<evidence type="ECO:0000256" key="3">
    <source>
        <dbReference type="SAM" id="Phobius"/>
    </source>
</evidence>
<name>A0AAV1NXV9_SCOSC</name>
<feature type="transmembrane region" description="Helical" evidence="3">
    <location>
        <begin position="212"/>
        <end position="236"/>
    </location>
</feature>
<feature type="disulfide bond" evidence="1">
    <location>
        <begin position="84"/>
        <end position="102"/>
    </location>
</feature>
<dbReference type="Proteomes" id="UP001314229">
    <property type="component" value="Unassembled WGS sequence"/>
</dbReference>
<feature type="chain" id="PRO_5043326273" evidence="4">
    <location>
        <begin position="20"/>
        <end position="300"/>
    </location>
</feature>
<feature type="region of interest" description="Disordered" evidence="2">
    <location>
        <begin position="277"/>
        <end position="300"/>
    </location>
</feature>
<keyword evidence="3" id="KW-0472">Membrane</keyword>
<dbReference type="AlphaFoldDB" id="A0AAV1NXV9"/>
<keyword evidence="7" id="KW-1185">Reference proteome</keyword>
<evidence type="ECO:0000256" key="1">
    <source>
        <dbReference type="PROSITE-ProRule" id="PRU00206"/>
    </source>
</evidence>
<keyword evidence="4" id="KW-0732">Signal</keyword>
<dbReference type="Pfam" id="PF00020">
    <property type="entry name" value="TNFR_c6"/>
    <property type="match status" value="2"/>
</dbReference>
<keyword evidence="6" id="KW-0675">Receptor</keyword>
<comment type="caution">
    <text evidence="6">The sequence shown here is derived from an EMBL/GenBank/DDBJ whole genome shotgun (WGS) entry which is preliminary data.</text>
</comment>
<feature type="compositionally biased region" description="Low complexity" evidence="2">
    <location>
        <begin position="280"/>
        <end position="292"/>
    </location>
</feature>
<dbReference type="SMART" id="SM00208">
    <property type="entry name" value="TNFR"/>
    <property type="match status" value="2"/>
</dbReference>
<dbReference type="PROSITE" id="PS50050">
    <property type="entry name" value="TNFR_NGFR_2"/>
    <property type="match status" value="1"/>
</dbReference>
<dbReference type="SUPFAM" id="SSF57586">
    <property type="entry name" value="TNF receptor-like"/>
    <property type="match status" value="2"/>
</dbReference>
<dbReference type="EMBL" id="CAWUFR010000068">
    <property type="protein sequence ID" value="CAK6963888.1"/>
    <property type="molecule type" value="Genomic_DNA"/>
</dbReference>
<evidence type="ECO:0000256" key="4">
    <source>
        <dbReference type="SAM" id="SignalP"/>
    </source>
</evidence>
<protein>
    <submittedName>
        <fullName evidence="6">Tumor necrosis factor receptor superfamily member 5-like</fullName>
    </submittedName>
</protein>
<organism evidence="6 7">
    <name type="scientific">Scomber scombrus</name>
    <name type="common">Atlantic mackerel</name>
    <name type="synonym">Scomber vernalis</name>
    <dbReference type="NCBI Taxonomy" id="13677"/>
    <lineage>
        <taxon>Eukaryota</taxon>
        <taxon>Metazoa</taxon>
        <taxon>Chordata</taxon>
        <taxon>Craniata</taxon>
        <taxon>Vertebrata</taxon>
        <taxon>Euteleostomi</taxon>
        <taxon>Actinopterygii</taxon>
        <taxon>Neopterygii</taxon>
        <taxon>Teleostei</taxon>
        <taxon>Neoteleostei</taxon>
        <taxon>Acanthomorphata</taxon>
        <taxon>Pelagiaria</taxon>
        <taxon>Scombriformes</taxon>
        <taxon>Scombridae</taxon>
        <taxon>Scomber</taxon>
    </lineage>
</organism>
<proteinExistence type="predicted"/>
<dbReference type="InterPro" id="IPR034057">
    <property type="entry name" value="TNFRSF9_N_teleost"/>
</dbReference>
<dbReference type="GO" id="GO:0042127">
    <property type="term" value="P:regulation of cell population proliferation"/>
    <property type="evidence" value="ECO:0007669"/>
    <property type="project" value="TreeGrafter"/>
</dbReference>
<keyword evidence="1" id="KW-1015">Disulfide bond</keyword>
<dbReference type="PANTHER" id="PTHR47139:SF4">
    <property type="entry name" value="TUMOR NECROSIS FACTOR RECEPTOR SUPERFAMILY MEMBER 9 ISOFORM X1-RELATED"/>
    <property type="match status" value="1"/>
</dbReference>
<keyword evidence="3" id="KW-1133">Transmembrane helix</keyword>
<feature type="signal peptide" evidence="4">
    <location>
        <begin position="1"/>
        <end position="19"/>
    </location>
</feature>
<evidence type="ECO:0000313" key="7">
    <source>
        <dbReference type="Proteomes" id="UP001314229"/>
    </source>
</evidence>
<feature type="domain" description="TNFR-Cys" evidence="5">
    <location>
        <begin position="63"/>
        <end position="102"/>
    </location>
</feature>
<keyword evidence="3" id="KW-0812">Transmembrane</keyword>
<evidence type="ECO:0000313" key="6">
    <source>
        <dbReference type="EMBL" id="CAK6963888.1"/>
    </source>
</evidence>